<protein>
    <recommendedName>
        <fullName evidence="5">DUF4229 domain-containing protein</fullName>
    </recommendedName>
</protein>
<organism evidence="3 4">
    <name type="scientific">Pseudonocardia eucalypti</name>
    <dbReference type="NCBI Taxonomy" id="648755"/>
    <lineage>
        <taxon>Bacteria</taxon>
        <taxon>Bacillati</taxon>
        <taxon>Actinomycetota</taxon>
        <taxon>Actinomycetes</taxon>
        <taxon>Pseudonocardiales</taxon>
        <taxon>Pseudonocardiaceae</taxon>
        <taxon>Pseudonocardia</taxon>
    </lineage>
</organism>
<name>A0ABP9Q2P4_9PSEU</name>
<reference evidence="4" key="1">
    <citation type="journal article" date="2019" name="Int. J. Syst. Evol. Microbiol.">
        <title>The Global Catalogue of Microorganisms (GCM) 10K type strain sequencing project: providing services to taxonomists for standard genome sequencing and annotation.</title>
        <authorList>
            <consortium name="The Broad Institute Genomics Platform"/>
            <consortium name="The Broad Institute Genome Sequencing Center for Infectious Disease"/>
            <person name="Wu L."/>
            <person name="Ma J."/>
        </authorList>
    </citation>
    <scope>NUCLEOTIDE SEQUENCE [LARGE SCALE GENOMIC DNA]</scope>
    <source>
        <strain evidence="4">JCM 18303</strain>
    </source>
</reference>
<keyword evidence="2" id="KW-1133">Transmembrane helix</keyword>
<evidence type="ECO:0000313" key="4">
    <source>
        <dbReference type="Proteomes" id="UP001428817"/>
    </source>
</evidence>
<sequence length="130" mass="13406">MSPEATPRPLGAAVARYGLARVALVALVTAPLTWLGVPFLVALLVGLVASVPLSMLLLGGPRADLDAALAWSGRRRGEQRARLRAQLRGEAVDALPPTEPSAGPSAQGEADAGADGPGQHDYSGRAEHRD</sequence>
<dbReference type="Proteomes" id="UP001428817">
    <property type="component" value="Unassembled WGS sequence"/>
</dbReference>
<gene>
    <name evidence="3" type="ORF">GCM10023321_28940</name>
</gene>
<evidence type="ECO:0000313" key="3">
    <source>
        <dbReference type="EMBL" id="GAA5155476.1"/>
    </source>
</evidence>
<dbReference type="Pfam" id="PF14012">
    <property type="entry name" value="DUF4229"/>
    <property type="match status" value="1"/>
</dbReference>
<keyword evidence="4" id="KW-1185">Reference proteome</keyword>
<feature type="region of interest" description="Disordered" evidence="1">
    <location>
        <begin position="88"/>
        <end position="130"/>
    </location>
</feature>
<feature type="transmembrane region" description="Helical" evidence="2">
    <location>
        <begin position="34"/>
        <end position="58"/>
    </location>
</feature>
<evidence type="ECO:0000256" key="1">
    <source>
        <dbReference type="SAM" id="MobiDB-lite"/>
    </source>
</evidence>
<dbReference type="EMBL" id="BAABJP010000010">
    <property type="protein sequence ID" value="GAA5155476.1"/>
    <property type="molecule type" value="Genomic_DNA"/>
</dbReference>
<accession>A0ABP9Q2P4</accession>
<comment type="caution">
    <text evidence="3">The sequence shown here is derived from an EMBL/GenBank/DDBJ whole genome shotgun (WGS) entry which is preliminary data.</text>
</comment>
<keyword evidence="2" id="KW-0812">Transmembrane</keyword>
<dbReference type="InterPro" id="IPR025323">
    <property type="entry name" value="DUF4229"/>
</dbReference>
<keyword evidence="2" id="KW-0472">Membrane</keyword>
<evidence type="ECO:0000256" key="2">
    <source>
        <dbReference type="SAM" id="Phobius"/>
    </source>
</evidence>
<dbReference type="RefSeq" id="WP_345702815.1">
    <property type="nucleotide sequence ID" value="NZ_BAABJP010000010.1"/>
</dbReference>
<evidence type="ECO:0008006" key="5">
    <source>
        <dbReference type="Google" id="ProtNLM"/>
    </source>
</evidence>
<proteinExistence type="predicted"/>